<protein>
    <submittedName>
        <fullName evidence="1">Uncharacterized protein</fullName>
    </submittedName>
</protein>
<name>A0A2C9LZV6_BIOGL</name>
<sequence>MGYTCVAKLHKRALSVEYQPLILVKDFNMTCIKQNEGNKEITITCTADRIYPQVKCYFKLGSENLLSDESSISYHHVIVNEDPVYFTSSCSTRIESLAIDDCQHNVTVYMYPDLNSSVDSKDFSNRQTISFL</sequence>
<dbReference type="VEuPathDB" id="VectorBase:BGLB036909"/>
<accession>A0A2C9LZV6</accession>
<dbReference type="Proteomes" id="UP000076420">
    <property type="component" value="Unassembled WGS sequence"/>
</dbReference>
<proteinExistence type="predicted"/>
<evidence type="ECO:0000313" key="1">
    <source>
        <dbReference type="EnsemblMetazoa" id="BGLB036909-PA"/>
    </source>
</evidence>
<dbReference type="KEGG" id="bgt:106060584"/>
<organism evidence="1 2">
    <name type="scientific">Biomphalaria glabrata</name>
    <name type="common">Bloodfluke planorb</name>
    <name type="synonym">Freshwater snail</name>
    <dbReference type="NCBI Taxonomy" id="6526"/>
    <lineage>
        <taxon>Eukaryota</taxon>
        <taxon>Metazoa</taxon>
        <taxon>Spiralia</taxon>
        <taxon>Lophotrochozoa</taxon>
        <taxon>Mollusca</taxon>
        <taxon>Gastropoda</taxon>
        <taxon>Heterobranchia</taxon>
        <taxon>Euthyneura</taxon>
        <taxon>Panpulmonata</taxon>
        <taxon>Hygrophila</taxon>
        <taxon>Lymnaeoidea</taxon>
        <taxon>Planorbidae</taxon>
        <taxon>Biomphalaria</taxon>
    </lineage>
</organism>
<reference evidence="1" key="1">
    <citation type="submission" date="2020-05" db="UniProtKB">
        <authorList>
            <consortium name="EnsemblMetazoa"/>
        </authorList>
    </citation>
    <scope>IDENTIFICATION</scope>
    <source>
        <strain evidence="1">BB02</strain>
    </source>
</reference>
<evidence type="ECO:0000313" key="2">
    <source>
        <dbReference type="Proteomes" id="UP000076420"/>
    </source>
</evidence>
<gene>
    <name evidence="1" type="primary">106060584</name>
</gene>
<dbReference type="AlphaFoldDB" id="A0A2C9LZV6"/>
<dbReference type="EnsemblMetazoa" id="BGLB036909-RA">
    <property type="protein sequence ID" value="BGLB036909-PA"/>
    <property type="gene ID" value="BGLB036909"/>
</dbReference>